<dbReference type="Proteomes" id="UP000265325">
    <property type="component" value="Unassembled WGS sequence"/>
</dbReference>
<name>A0A2P2GFU3_STREW</name>
<dbReference type="RefSeq" id="WP_046911043.1">
    <property type="nucleotide sequence ID" value="NZ_BAAAXG010000012.1"/>
</dbReference>
<accession>A0A2P2GFU3</accession>
<dbReference type="AlphaFoldDB" id="A0A2P2GFU3"/>
<keyword evidence="2" id="KW-1185">Reference proteome</keyword>
<evidence type="ECO:0000313" key="2">
    <source>
        <dbReference type="Proteomes" id="UP000265325"/>
    </source>
</evidence>
<proteinExistence type="predicted"/>
<dbReference type="OrthoDB" id="3380198at2"/>
<comment type="caution">
    <text evidence="1">The sequence shown here is derived from an EMBL/GenBank/DDBJ whole genome shotgun (WGS) entry which is preliminary data.</text>
</comment>
<dbReference type="EMBL" id="LAQS01000060">
    <property type="protein sequence ID" value="KKZ70382.1"/>
    <property type="molecule type" value="Genomic_DNA"/>
</dbReference>
<gene>
    <name evidence="1" type="ORF">VO63_29125</name>
</gene>
<protein>
    <submittedName>
        <fullName evidence="1">Uncharacterized protein</fullName>
    </submittedName>
</protein>
<reference evidence="1 2" key="1">
    <citation type="submission" date="2015-05" db="EMBL/GenBank/DDBJ databases">
        <title>Draft Genome assembly of Streptomyces showdoensis.</title>
        <authorList>
            <person name="Thapa K.K."/>
            <person name="Metsa-Ketela M."/>
        </authorList>
    </citation>
    <scope>NUCLEOTIDE SEQUENCE [LARGE SCALE GENOMIC DNA]</scope>
    <source>
        <strain evidence="1 2">ATCC 15227</strain>
    </source>
</reference>
<evidence type="ECO:0000313" key="1">
    <source>
        <dbReference type="EMBL" id="KKZ70382.1"/>
    </source>
</evidence>
<organism evidence="1 2">
    <name type="scientific">Streptomyces showdoensis</name>
    <dbReference type="NCBI Taxonomy" id="68268"/>
    <lineage>
        <taxon>Bacteria</taxon>
        <taxon>Bacillati</taxon>
        <taxon>Actinomycetota</taxon>
        <taxon>Actinomycetes</taxon>
        <taxon>Kitasatosporales</taxon>
        <taxon>Streptomycetaceae</taxon>
        <taxon>Streptomyces</taxon>
    </lineage>
</organism>
<sequence length="130" mass="13883">MSDWNTRLEVKLAGRTISPITNFSPSFNVPHTVIHSLEADGVGYVRQPFTFTFTLTIPAIASAVADLTELAVNGGEFAIAVAEKKGTDWSFSSLKFSRCVVSAAQPSNITVDGVPQATFTCMALNVGVEE</sequence>